<protein>
    <submittedName>
        <fullName evidence="1">Uncharacterized protein</fullName>
    </submittedName>
</protein>
<dbReference type="EMBL" id="DF839696">
    <property type="protein sequence ID" value="GAT44395.1"/>
    <property type="molecule type" value="Genomic_DNA"/>
</dbReference>
<keyword evidence="2" id="KW-1185">Reference proteome</keyword>
<proteinExistence type="predicted"/>
<reference evidence="1" key="1">
    <citation type="submission" date="2014-09" db="EMBL/GenBank/DDBJ databases">
        <title>Genome sequence of the luminous mushroom Mycena chlorophos for searching fungal bioluminescence genes.</title>
        <authorList>
            <person name="Tanaka Y."/>
            <person name="Kasuga D."/>
            <person name="Oba Y."/>
            <person name="Hase S."/>
            <person name="Sato K."/>
            <person name="Oba Y."/>
            <person name="Sakakibara Y."/>
        </authorList>
    </citation>
    <scope>NUCLEOTIDE SEQUENCE</scope>
</reference>
<feature type="non-terminal residue" evidence="1">
    <location>
        <position position="1"/>
    </location>
</feature>
<accession>A0ABQ0KZW6</accession>
<dbReference type="Proteomes" id="UP000815677">
    <property type="component" value="Unassembled WGS sequence"/>
</dbReference>
<evidence type="ECO:0000313" key="2">
    <source>
        <dbReference type="Proteomes" id="UP000815677"/>
    </source>
</evidence>
<evidence type="ECO:0000313" key="1">
    <source>
        <dbReference type="EMBL" id="GAT44395.1"/>
    </source>
</evidence>
<gene>
    <name evidence="1" type="ORF">MCHLO_02024</name>
</gene>
<name>A0ABQ0KZW6_MYCCL</name>
<sequence length="720" mass="81945">PHTCANLQDIKDRLALEHEALALVQSPARDILSRTHAYITAVLTNGCNAGPADDDADESVGLLRVHHDQRGYKQRPRCDGLIIFVEVPDGKPYLCCIHYDGKRNNRHWVDYSIACGKYHLGYLEAVFTGDDTETRRFERMSFREDQGPLAVCKTILNYSNQRASCPLLHRTAGGDLEHGAIVPVPCTVMLRVYIPYHEYLRNCPWMLFTSAGVHDHIPPLPEKTPVHVEQEILNLLEHMREDLPDMTPRRFLSHPTTQAFLTQRFGCDPVPTLSRLHPSLANRSHLGSYINSVKKRSFPVGTGWNGVRRLKSEQDDHLPRQRHYIRAIIDVSNDDLSHHEEDDDDTEDNSDRTRIIICMSRDGSQRLSKAAYVQSDIAYRRIVGFYEFEISAMDRIANTSLIFCRVYLNRQTAAAHQLVFHEVERIVQEDTGSKLRWRPLHAESLDDHVQDSASILSLLHGLYPPIDAICTNPLGLYELLSRIFRVCKVHMYRNIKSSAVPEPVRQAMRSLACIEHPNWNAAIELIQTAGGTVGQNWIADKDSSKFFWAGVCQERSFIPREIWQAGDENSNVAETVHRDVNREGVGCTLVGGVLRGQRFDAFKASTLQEWETHGIRPSYQPVSNTVNAVKNLKRQDRARVKPIGGLEAQVEQHNRRMQDVHTRLEDAINRCRDLFRLGQPVEAAEREARTLHVQYRAQVEVGLGLEKQRLSGVLVPTEMF</sequence>
<organism evidence="1 2">
    <name type="scientific">Mycena chlorophos</name>
    <name type="common">Agaric fungus</name>
    <name type="synonym">Agaricus chlorophos</name>
    <dbReference type="NCBI Taxonomy" id="658473"/>
    <lineage>
        <taxon>Eukaryota</taxon>
        <taxon>Fungi</taxon>
        <taxon>Dikarya</taxon>
        <taxon>Basidiomycota</taxon>
        <taxon>Agaricomycotina</taxon>
        <taxon>Agaricomycetes</taxon>
        <taxon>Agaricomycetidae</taxon>
        <taxon>Agaricales</taxon>
        <taxon>Marasmiineae</taxon>
        <taxon>Mycenaceae</taxon>
        <taxon>Mycena</taxon>
    </lineage>
</organism>